<accession>A0ACC1HR79</accession>
<dbReference type="EMBL" id="JAMZIH010004089">
    <property type="protein sequence ID" value="KAJ1676449.1"/>
    <property type="molecule type" value="Genomic_DNA"/>
</dbReference>
<evidence type="ECO:0000313" key="1">
    <source>
        <dbReference type="EMBL" id="KAJ1676449.1"/>
    </source>
</evidence>
<protein>
    <submittedName>
        <fullName evidence="1">Uncharacterized protein</fullName>
    </submittedName>
</protein>
<name>A0ACC1HR79_9FUNG</name>
<proteinExistence type="predicted"/>
<evidence type="ECO:0000313" key="2">
    <source>
        <dbReference type="Proteomes" id="UP001145114"/>
    </source>
</evidence>
<dbReference type="Proteomes" id="UP001145114">
    <property type="component" value="Unassembled WGS sequence"/>
</dbReference>
<comment type="caution">
    <text evidence="1">The sequence shown here is derived from an EMBL/GenBank/DDBJ whole genome shotgun (WGS) entry which is preliminary data.</text>
</comment>
<keyword evidence="2" id="KW-1185">Reference proteome</keyword>
<sequence>MTGVGLGLVTLLCVITNSLTGASLMQLGPQYLEPVFGNVLPYVNYRWAVALCLVYGAFLGGIWFKRGPVPSSYQYGMAISRAFNVLAVLTALAPARLSYMFEWSEWLGPEYGPHVIQLGFSYPVYMILGLTAMVVACKLGYTPWSQARSAVTVTGVLTAEALVGLAATRFVSRQRSCEGVLLTATNASIAGVLVGILTNYFL</sequence>
<organism evidence="1 2">
    <name type="scientific">Spiromyces aspiralis</name>
    <dbReference type="NCBI Taxonomy" id="68401"/>
    <lineage>
        <taxon>Eukaryota</taxon>
        <taxon>Fungi</taxon>
        <taxon>Fungi incertae sedis</taxon>
        <taxon>Zoopagomycota</taxon>
        <taxon>Kickxellomycotina</taxon>
        <taxon>Kickxellomycetes</taxon>
        <taxon>Kickxellales</taxon>
        <taxon>Kickxellaceae</taxon>
        <taxon>Spiromyces</taxon>
    </lineage>
</organism>
<gene>
    <name evidence="1" type="ORF">EV182_008170</name>
</gene>
<reference evidence="1" key="1">
    <citation type="submission" date="2022-06" db="EMBL/GenBank/DDBJ databases">
        <title>Phylogenomic reconstructions and comparative analyses of Kickxellomycotina fungi.</title>
        <authorList>
            <person name="Reynolds N.K."/>
            <person name="Stajich J.E."/>
            <person name="Barry K."/>
            <person name="Grigoriev I.V."/>
            <person name="Crous P."/>
            <person name="Smith M.E."/>
        </authorList>
    </citation>
    <scope>NUCLEOTIDE SEQUENCE</scope>
    <source>
        <strain evidence="1">RSA 2271</strain>
    </source>
</reference>
<feature type="non-terminal residue" evidence="1">
    <location>
        <position position="202"/>
    </location>
</feature>